<dbReference type="Proteomes" id="UP000758603">
    <property type="component" value="Unassembled WGS sequence"/>
</dbReference>
<dbReference type="Pfam" id="PF00271">
    <property type="entry name" value="Helicase_C"/>
    <property type="match status" value="1"/>
</dbReference>
<name>A0A9P8RND4_9PEZI</name>
<protein>
    <submittedName>
        <fullName evidence="7">SNF2 family N-terminal domain-containing protein</fullName>
    </submittedName>
</protein>
<dbReference type="SMART" id="SM00490">
    <property type="entry name" value="HELICc"/>
    <property type="match status" value="1"/>
</dbReference>
<dbReference type="Gene3D" id="3.40.50.300">
    <property type="entry name" value="P-loop containing nucleotide triphosphate hydrolases"/>
    <property type="match status" value="1"/>
</dbReference>
<dbReference type="PROSITE" id="PS51194">
    <property type="entry name" value="HELICASE_CTER"/>
    <property type="match status" value="1"/>
</dbReference>
<dbReference type="InterPro" id="IPR038718">
    <property type="entry name" value="SNF2-like_sf"/>
</dbReference>
<dbReference type="GO" id="GO:0016787">
    <property type="term" value="F:hydrolase activity"/>
    <property type="evidence" value="ECO:0007669"/>
    <property type="project" value="UniProtKB-KW"/>
</dbReference>
<reference evidence="7" key="1">
    <citation type="journal article" date="2021" name="Nat. Commun.">
        <title>Genetic determinants of endophytism in the Arabidopsis root mycobiome.</title>
        <authorList>
            <person name="Mesny F."/>
            <person name="Miyauchi S."/>
            <person name="Thiergart T."/>
            <person name="Pickel B."/>
            <person name="Atanasova L."/>
            <person name="Karlsson M."/>
            <person name="Huettel B."/>
            <person name="Barry K.W."/>
            <person name="Haridas S."/>
            <person name="Chen C."/>
            <person name="Bauer D."/>
            <person name="Andreopoulos W."/>
            <person name="Pangilinan J."/>
            <person name="LaButti K."/>
            <person name="Riley R."/>
            <person name="Lipzen A."/>
            <person name="Clum A."/>
            <person name="Drula E."/>
            <person name="Henrissat B."/>
            <person name="Kohler A."/>
            <person name="Grigoriev I.V."/>
            <person name="Martin F.M."/>
            <person name="Hacquard S."/>
        </authorList>
    </citation>
    <scope>NUCLEOTIDE SEQUENCE</scope>
    <source>
        <strain evidence="7">MPI-SDFR-AT-0073</strain>
    </source>
</reference>
<evidence type="ECO:0000259" key="6">
    <source>
        <dbReference type="PROSITE" id="PS51194"/>
    </source>
</evidence>
<dbReference type="RefSeq" id="XP_045952860.1">
    <property type="nucleotide sequence ID" value="XM_046109601.1"/>
</dbReference>
<dbReference type="InterPro" id="IPR014001">
    <property type="entry name" value="Helicase_ATP-bd"/>
</dbReference>
<evidence type="ECO:0000256" key="1">
    <source>
        <dbReference type="ARBA" id="ARBA00022741"/>
    </source>
</evidence>
<evidence type="ECO:0000313" key="8">
    <source>
        <dbReference type="Proteomes" id="UP000758603"/>
    </source>
</evidence>
<dbReference type="InterPro" id="IPR027417">
    <property type="entry name" value="P-loop_NTPase"/>
</dbReference>
<feature type="compositionally biased region" description="Pro residues" evidence="4">
    <location>
        <begin position="325"/>
        <end position="341"/>
    </location>
</feature>
<feature type="region of interest" description="Disordered" evidence="4">
    <location>
        <begin position="289"/>
        <end position="391"/>
    </location>
</feature>
<dbReference type="InterPro" id="IPR000330">
    <property type="entry name" value="SNF2_N"/>
</dbReference>
<feature type="compositionally biased region" description="Polar residues" evidence="4">
    <location>
        <begin position="293"/>
        <end position="323"/>
    </location>
</feature>
<evidence type="ECO:0000259" key="5">
    <source>
        <dbReference type="PROSITE" id="PS51192"/>
    </source>
</evidence>
<sequence length="1202" mass="135290">MSRNLPGLRTSSPSLPGTPGTKRTRFEIEDEDLDELAVSIPDSSPYFTQPTQIANPTTQPTQIANRTTQPTQVLSRATQPTQVVERRTTLQRSSPPIPDTPGSVIEVPASSPFQVHSQQRRLAGAMNSQSSRAGLGSGPAGSRIASMMAPAGTAFRAPVPLPRRPQPAIKKQFLSTINSDDDLANDYKHDDSSDDDDSGRPMRNEIQPSTFVRKPQSPVPVAKPRYQMEDKDIDPNEIPNLRLRYLTKQVHKCVIKSKPSIMYRQCRDELQNNGMSMESATQTLLGETRTVPAASTDSRSDSQNALSRRTIGNHQPKIYNQTKLPIPPKPRAASSSPPPSPELAKNVAPRRRLIMGRKNRSPSPDKVFSVSSSHASSSAATSPNRSSPEKMAVAAVIPADFQSQNTTSRRRLLLQGSKKLQPVMRSEVITIDSESDGDLPSLNMIANRKRKAAAESYEVKKRGRLVTRGEKLVIKARKELKNELEVVNLPDDEERFVNQDDESDESGRDIQVHHVRKEHSSVLQYLNNCTPEALARMTGSSVKDSQLVISKRPFESITEVEKIKTKGTKARSKQGDIGSNMIDKLNTWFNAFEAVTTVIKNCADRGRELDSIMAKWEMDRTGRMKDADGKFRQLPIPERPAPMADDIELKTYQLFGLNWMNLLHKLGYSAILADDMGLGKTCQVISFVSHLVQTKPSAKPHVIVVPPSTLENWANEFMRFAPGVKVHLYQGSDRKQFRPRDIASEYDVVLTSYSMVERNFEDIQWLSKLDPYAAIFDEGHKLKNPNTQVYKNLSVLPSKWRLVLTGTPVQNNLKELLGLLSFVEPGLFEDGTMEQMQTIFETKVPNKEVLNFAALAKERVSNARTIMAPFILQRRKDEVLGLPRRVDVVTQIELTGSQKVLYEEIKNNFLAGKSRSKATKDRGNLWQQLRKAAIHPQLFRRHFTDEIVTEMTDILWKKCSEIELNVQSKADRHKIMYRDSLLNDYDFSLHLLCKEFPKYIGRFDVPDRSWEEAPKVEALLKLVRQYQANGDRCLVFSRYEMVIDILRDTMHFAGIKYCELTGRSNVSERFPEIERFNNNPDIPVFLLTTGAGGTGLNLTAANKIILFDQSDNPQDDVQASNRAHRIGQTREVEVIRLVTKKTVETLIYNSCVKKLTLAASVERAVEDEENLEEECRKKMLLGEEEEVVIPPSQMVSLSQAAE</sequence>
<dbReference type="CDD" id="cd17919">
    <property type="entry name" value="DEXHc_Snf"/>
    <property type="match status" value="1"/>
</dbReference>
<dbReference type="OrthoDB" id="5857104at2759"/>
<feature type="domain" description="Helicase C-terminal" evidence="6">
    <location>
        <begin position="1015"/>
        <end position="1172"/>
    </location>
</feature>
<dbReference type="GO" id="GO:0005524">
    <property type="term" value="F:ATP binding"/>
    <property type="evidence" value="ECO:0007669"/>
    <property type="project" value="InterPro"/>
</dbReference>
<evidence type="ECO:0000313" key="7">
    <source>
        <dbReference type="EMBL" id="KAH6646346.1"/>
    </source>
</evidence>
<dbReference type="GeneID" id="70138492"/>
<dbReference type="Gene3D" id="3.40.50.10810">
    <property type="entry name" value="Tandem AAA-ATPase domain"/>
    <property type="match status" value="1"/>
</dbReference>
<evidence type="ECO:0000256" key="3">
    <source>
        <dbReference type="ARBA" id="ARBA00022840"/>
    </source>
</evidence>
<dbReference type="PROSITE" id="PS51192">
    <property type="entry name" value="HELICASE_ATP_BIND_1"/>
    <property type="match status" value="1"/>
</dbReference>
<dbReference type="EMBL" id="JAGPXC010000010">
    <property type="protein sequence ID" value="KAH6646346.1"/>
    <property type="molecule type" value="Genomic_DNA"/>
</dbReference>
<feature type="region of interest" description="Disordered" evidence="4">
    <location>
        <begin position="180"/>
        <end position="225"/>
    </location>
</feature>
<evidence type="ECO:0000256" key="2">
    <source>
        <dbReference type="ARBA" id="ARBA00022801"/>
    </source>
</evidence>
<dbReference type="InterPro" id="IPR001650">
    <property type="entry name" value="Helicase_C-like"/>
</dbReference>
<keyword evidence="8" id="KW-1185">Reference proteome</keyword>
<dbReference type="PANTHER" id="PTHR10799">
    <property type="entry name" value="SNF2/RAD54 HELICASE FAMILY"/>
    <property type="match status" value="1"/>
</dbReference>
<keyword evidence="1" id="KW-0547">Nucleotide-binding</keyword>
<keyword evidence="2" id="KW-0378">Hydrolase</keyword>
<feature type="compositionally biased region" description="Basic residues" evidence="4">
    <location>
        <begin position="348"/>
        <end position="360"/>
    </location>
</feature>
<organism evidence="7 8">
    <name type="scientific">Truncatella angustata</name>
    <dbReference type="NCBI Taxonomy" id="152316"/>
    <lineage>
        <taxon>Eukaryota</taxon>
        <taxon>Fungi</taxon>
        <taxon>Dikarya</taxon>
        <taxon>Ascomycota</taxon>
        <taxon>Pezizomycotina</taxon>
        <taxon>Sordariomycetes</taxon>
        <taxon>Xylariomycetidae</taxon>
        <taxon>Amphisphaeriales</taxon>
        <taxon>Sporocadaceae</taxon>
        <taxon>Truncatella</taxon>
    </lineage>
</organism>
<gene>
    <name evidence="7" type="ORF">BKA67DRAFT_99604</name>
</gene>
<dbReference type="Pfam" id="PF00176">
    <property type="entry name" value="SNF2-rel_dom"/>
    <property type="match status" value="1"/>
</dbReference>
<proteinExistence type="predicted"/>
<dbReference type="CDD" id="cd18793">
    <property type="entry name" value="SF2_C_SNF"/>
    <property type="match status" value="1"/>
</dbReference>
<dbReference type="SMART" id="SM00487">
    <property type="entry name" value="DEXDc"/>
    <property type="match status" value="1"/>
</dbReference>
<feature type="domain" description="Helicase ATP-binding" evidence="5">
    <location>
        <begin position="661"/>
        <end position="826"/>
    </location>
</feature>
<feature type="compositionally biased region" description="Polar residues" evidence="4">
    <location>
        <begin position="1"/>
        <end position="15"/>
    </location>
</feature>
<accession>A0A9P8RND4</accession>
<comment type="caution">
    <text evidence="7">The sequence shown here is derived from an EMBL/GenBank/DDBJ whole genome shotgun (WGS) entry which is preliminary data.</text>
</comment>
<feature type="compositionally biased region" description="Polar residues" evidence="4">
    <location>
        <begin position="41"/>
        <end position="82"/>
    </location>
</feature>
<feature type="region of interest" description="Disordered" evidence="4">
    <location>
        <begin position="41"/>
        <end position="149"/>
    </location>
</feature>
<dbReference type="AlphaFoldDB" id="A0A9P8RND4"/>
<dbReference type="SUPFAM" id="SSF52540">
    <property type="entry name" value="P-loop containing nucleoside triphosphate hydrolases"/>
    <property type="match status" value="2"/>
</dbReference>
<keyword evidence="3" id="KW-0067">ATP-binding</keyword>
<feature type="compositionally biased region" description="Low complexity" evidence="4">
    <location>
        <begin position="369"/>
        <end position="386"/>
    </location>
</feature>
<dbReference type="InterPro" id="IPR049730">
    <property type="entry name" value="SNF2/RAD54-like_C"/>
</dbReference>
<feature type="region of interest" description="Disordered" evidence="4">
    <location>
        <begin position="1"/>
        <end position="26"/>
    </location>
</feature>
<evidence type="ECO:0000256" key="4">
    <source>
        <dbReference type="SAM" id="MobiDB-lite"/>
    </source>
</evidence>